<accession>A0A6G9J155</accession>
<protein>
    <submittedName>
        <fullName evidence="1">IS605 OrfB family transposase</fullName>
    </submittedName>
</protein>
<dbReference type="RefSeq" id="WP_062756152.1">
    <property type="nucleotide sequence ID" value="NZ_BDAQ01000017.1"/>
</dbReference>
<dbReference type="AlphaFoldDB" id="A0A6G9J155"/>
<keyword evidence="2" id="KW-1185">Reference proteome</keyword>
<dbReference type="Proteomes" id="UP000613002">
    <property type="component" value="Unassembled WGS sequence"/>
</dbReference>
<gene>
    <name evidence="1" type="ORF">HNR78_003079</name>
</gene>
<proteinExistence type="predicted"/>
<dbReference type="InterPro" id="IPR010095">
    <property type="entry name" value="Cas12f1-like_TNB"/>
</dbReference>
<name>A0A6G9J155_9BACL</name>
<reference evidence="1 2" key="1">
    <citation type="submission" date="2020-08" db="EMBL/GenBank/DDBJ databases">
        <title>Genomic Encyclopedia of Type Strains, Phase IV (KMG-IV): sequencing the most valuable type-strain genomes for metagenomic binning, comparative biology and taxonomic classification.</title>
        <authorList>
            <person name="Goeker M."/>
        </authorList>
    </citation>
    <scope>NUCLEOTIDE SEQUENCE [LARGE SCALE GENOMIC DNA]</scope>
    <source>
        <strain evidence="1 2">DSM 14590</strain>
    </source>
</reference>
<dbReference type="EMBL" id="JACICZ010000016">
    <property type="protein sequence ID" value="MBB3870179.1"/>
    <property type="molecule type" value="Genomic_DNA"/>
</dbReference>
<sequence length="513" mass="60644">MLQTYQTKLSNIQLNHHLDSYRYLDEFGKFFGFLERKLFVLFYVKKQSVSSVKPSFCKEYGITSRQFNALRMQLEGKLSAVKRVRKYQIEQLKHRIMELERIIEKKIKQKEKQYTKLMETKETDSCFQKIVKRYRNIKFVLHQKKRKLRNLKQKLEQLQQDERNNIIRICFGSKRLFHKQFHLEKNGYSSHEEWKRDWQRARSSQFVVIGSKDETFGNQSAIYNTKNELHLRVAHQFVDTYGKYIVFPSVMFPYGQRVLNQAKIPYMGITKGGKPKKYFRAITYRFLRKEKGWYLFATVERDVPEISTTDLGGYIGIDLNAGFLSVCEVDRFGNPLQEQKIRVSMYDRNKNQIFASLSNALQQVMKYALSVGKHVAIEDLYFFKKRAVLGEMNSKYARMLSGFTYSKFKSLVESKAKKLGVGVKLVYPYYTSQIGHMKFMARYGLSPHGSAACVIARRALRFSLEKPKYDTVLQLPKTLDKHQSNYSKWRSITNSVKKNYWFHDKIEILKADI</sequence>
<evidence type="ECO:0000313" key="2">
    <source>
        <dbReference type="Proteomes" id="UP000613002"/>
    </source>
</evidence>
<comment type="caution">
    <text evidence="1">The sequence shown here is derived from an EMBL/GenBank/DDBJ whole genome shotgun (WGS) entry which is preliminary data.</text>
</comment>
<dbReference type="NCBIfam" id="TIGR01766">
    <property type="entry name" value="IS200/IS605 family accessory protein TnpB-like domain"/>
    <property type="match status" value="1"/>
</dbReference>
<organism evidence="1 2">
    <name type="scientific">Parageobacillus toebii NBRC 107807</name>
    <dbReference type="NCBI Taxonomy" id="1223503"/>
    <lineage>
        <taxon>Bacteria</taxon>
        <taxon>Bacillati</taxon>
        <taxon>Bacillota</taxon>
        <taxon>Bacilli</taxon>
        <taxon>Bacillales</taxon>
        <taxon>Anoxybacillaceae</taxon>
        <taxon>Parageobacillus</taxon>
    </lineage>
</organism>
<evidence type="ECO:0000313" key="1">
    <source>
        <dbReference type="EMBL" id="MBB3870179.1"/>
    </source>
</evidence>